<reference evidence="3" key="1">
    <citation type="submission" date="2023-07" db="EMBL/GenBank/DDBJ databases">
        <title>Genomic Encyclopedia of Type Strains, Phase IV (KMG-IV): sequencing the most valuable type-strain genomes for metagenomic binning, comparative biology and taxonomic classification.</title>
        <authorList>
            <person name="Goeker M."/>
        </authorList>
    </citation>
    <scope>NUCLEOTIDE SEQUENCE</scope>
    <source>
        <strain evidence="3">DSM 19659</strain>
    </source>
</reference>
<dbReference type="EMBL" id="JAUSTO010000007">
    <property type="protein sequence ID" value="MDQ0152687.1"/>
    <property type="molecule type" value="Genomic_DNA"/>
</dbReference>
<sequence length="240" mass="28039">MEISSNPNSELNRYIVQIPDVVQVPESIGSWAHQFQEAMMMYGCAIREVKTRLEVLNDELSVRNQRNPIEMIKSRVKKPLSIIEKLQRRGFPVSLSSMQENLDDVAGVRVICSFVDDIYDVAGMLMRQDDVRVIAIKDYIKNPKDNGYRSYHMIVEVPVFFSDKKRYIRVEVQIRTIAMDFWASLDHELKYKKEIDDSDEISEELRACADIIAETDEKMLAIRKRIEQQGGPRRENNWKH</sequence>
<dbReference type="Gene3D" id="1.10.287.860">
    <property type="entry name" value="Nucleotidyltransferase"/>
    <property type="match status" value="1"/>
</dbReference>
<evidence type="ECO:0000313" key="4">
    <source>
        <dbReference type="Proteomes" id="UP001241537"/>
    </source>
</evidence>
<comment type="pathway">
    <text evidence="1">Purine metabolism; ppGpp biosynthesis; ppGpp from GTP: step 1/2.</text>
</comment>
<evidence type="ECO:0000259" key="2">
    <source>
        <dbReference type="SMART" id="SM00954"/>
    </source>
</evidence>
<accession>A0AAE3VAC1</accession>
<dbReference type="InterPro" id="IPR007685">
    <property type="entry name" value="RelA_SpoT"/>
</dbReference>
<protein>
    <submittedName>
        <fullName evidence="3">GTP pyrophosphokinase</fullName>
        <ecNumber evidence="3">2.7.6.5</ecNumber>
    </submittedName>
</protein>
<evidence type="ECO:0000256" key="1">
    <source>
        <dbReference type="ARBA" id="ARBA00004976"/>
    </source>
</evidence>
<dbReference type="Gene3D" id="3.30.460.10">
    <property type="entry name" value="Beta Polymerase, domain 2"/>
    <property type="match status" value="1"/>
</dbReference>
<dbReference type="Pfam" id="PF04607">
    <property type="entry name" value="RelA_SpoT"/>
    <property type="match status" value="1"/>
</dbReference>
<feature type="domain" description="RelA/SpoT" evidence="2">
    <location>
        <begin position="74"/>
        <end position="197"/>
    </location>
</feature>
<dbReference type="InterPro" id="IPR052366">
    <property type="entry name" value="GTP_Pyrophosphokinase"/>
</dbReference>
<gene>
    <name evidence="3" type="ORF">J2S20_001381</name>
</gene>
<name>A0AAE3VAC1_9FIRM</name>
<dbReference type="GO" id="GO:0015969">
    <property type="term" value="P:guanosine tetraphosphate metabolic process"/>
    <property type="evidence" value="ECO:0007669"/>
    <property type="project" value="InterPro"/>
</dbReference>
<dbReference type="SMART" id="SM00954">
    <property type="entry name" value="RelA_SpoT"/>
    <property type="match status" value="1"/>
</dbReference>
<dbReference type="RefSeq" id="WP_106612190.1">
    <property type="nucleotide sequence ID" value="NZ_JAUSTO010000007.1"/>
</dbReference>
<comment type="caution">
    <text evidence="3">The sequence shown here is derived from an EMBL/GenBank/DDBJ whole genome shotgun (WGS) entry which is preliminary data.</text>
</comment>
<dbReference type="EC" id="2.7.6.5" evidence="3"/>
<dbReference type="SUPFAM" id="SSF81301">
    <property type="entry name" value="Nucleotidyltransferase"/>
    <property type="match status" value="1"/>
</dbReference>
<proteinExistence type="predicted"/>
<keyword evidence="3" id="KW-0808">Transferase</keyword>
<organism evidence="3 4">
    <name type="scientific">Moryella indoligenes</name>
    <dbReference type="NCBI Taxonomy" id="371674"/>
    <lineage>
        <taxon>Bacteria</taxon>
        <taxon>Bacillati</taxon>
        <taxon>Bacillota</taxon>
        <taxon>Clostridia</taxon>
        <taxon>Lachnospirales</taxon>
        <taxon>Lachnospiraceae</taxon>
        <taxon>Moryella</taxon>
    </lineage>
</organism>
<dbReference type="GO" id="GO:0008728">
    <property type="term" value="F:GTP diphosphokinase activity"/>
    <property type="evidence" value="ECO:0007669"/>
    <property type="project" value="UniProtKB-EC"/>
</dbReference>
<dbReference type="PANTHER" id="PTHR47837:SF2">
    <property type="entry name" value="GTP PYROPHOSPHOKINASE YWAC"/>
    <property type="match status" value="1"/>
</dbReference>
<keyword evidence="4" id="KW-1185">Reference proteome</keyword>
<evidence type="ECO:0000313" key="3">
    <source>
        <dbReference type="EMBL" id="MDQ0152687.1"/>
    </source>
</evidence>
<dbReference type="Proteomes" id="UP001241537">
    <property type="component" value="Unassembled WGS sequence"/>
</dbReference>
<dbReference type="PANTHER" id="PTHR47837">
    <property type="entry name" value="GTP PYROPHOSPHOKINASE YJBM"/>
    <property type="match status" value="1"/>
</dbReference>
<dbReference type="CDD" id="cd05399">
    <property type="entry name" value="NT_Rel-Spo_like"/>
    <property type="match status" value="1"/>
</dbReference>
<dbReference type="AlphaFoldDB" id="A0AAE3VAC1"/>
<dbReference type="InterPro" id="IPR043519">
    <property type="entry name" value="NT_sf"/>
</dbReference>